<evidence type="ECO:0000313" key="1">
    <source>
        <dbReference type="EMBL" id="CAI9711982.1"/>
    </source>
</evidence>
<protein>
    <submittedName>
        <fullName evidence="1">Uncharacterized protein</fullName>
    </submittedName>
</protein>
<organism evidence="1 2">
    <name type="scientific">Rangifer tarandus platyrhynchus</name>
    <name type="common">Svalbard reindeer</name>
    <dbReference type="NCBI Taxonomy" id="3082113"/>
    <lineage>
        <taxon>Eukaryota</taxon>
        <taxon>Metazoa</taxon>
        <taxon>Chordata</taxon>
        <taxon>Craniata</taxon>
        <taxon>Vertebrata</taxon>
        <taxon>Euteleostomi</taxon>
        <taxon>Mammalia</taxon>
        <taxon>Eutheria</taxon>
        <taxon>Laurasiatheria</taxon>
        <taxon>Artiodactyla</taxon>
        <taxon>Ruminantia</taxon>
        <taxon>Pecora</taxon>
        <taxon>Cervidae</taxon>
        <taxon>Odocoileinae</taxon>
        <taxon>Rangifer</taxon>
    </lineage>
</organism>
<gene>
    <name evidence="1" type="ORF">MRATA1EN3_LOCUS23195</name>
</gene>
<name>A0ACB0FGW9_RANTA</name>
<evidence type="ECO:0000313" key="2">
    <source>
        <dbReference type="Proteomes" id="UP001162501"/>
    </source>
</evidence>
<accession>A0ACB0FGW9</accession>
<reference evidence="1" key="1">
    <citation type="submission" date="2023-05" db="EMBL/GenBank/DDBJ databases">
        <authorList>
            <consortium name="ELIXIR-Norway"/>
        </authorList>
    </citation>
    <scope>NUCLEOTIDE SEQUENCE</scope>
</reference>
<dbReference type="EMBL" id="OX596090">
    <property type="protein sequence ID" value="CAI9711982.1"/>
    <property type="molecule type" value="Genomic_DNA"/>
</dbReference>
<sequence length="112" mass="12632">MPGATQAPAPGSPHRWITEDGRRGEPYRAPAPRAPQTSPAALCPQELEWEDALRNMREVRRRQRAGMLRRTDLSESGRGLERRAVQAPQPSPRARPLRLQAALHPKEKCAWI</sequence>
<dbReference type="Proteomes" id="UP001162501">
    <property type="component" value="Chromosome 6"/>
</dbReference>
<proteinExistence type="predicted"/>